<dbReference type="GO" id="GO:0022857">
    <property type="term" value="F:transmembrane transporter activity"/>
    <property type="evidence" value="ECO:0007669"/>
    <property type="project" value="InterPro"/>
</dbReference>
<feature type="compositionally biased region" description="Basic and acidic residues" evidence="5">
    <location>
        <begin position="541"/>
        <end position="560"/>
    </location>
</feature>
<comment type="caution">
    <text evidence="7">The sequence shown here is derived from an EMBL/GenBank/DDBJ whole genome shotgun (WGS) entry which is preliminary data.</text>
</comment>
<feature type="transmembrane region" description="Helical" evidence="6">
    <location>
        <begin position="197"/>
        <end position="215"/>
    </location>
</feature>
<feature type="transmembrane region" description="Helical" evidence="6">
    <location>
        <begin position="430"/>
        <end position="452"/>
    </location>
</feature>
<dbReference type="Proteomes" id="UP000821853">
    <property type="component" value="Chromosome 9"/>
</dbReference>
<keyword evidence="4 6" id="KW-0472">Membrane</keyword>
<evidence type="ECO:0000313" key="7">
    <source>
        <dbReference type="EMBL" id="KAH9382134.1"/>
    </source>
</evidence>
<dbReference type="PANTHER" id="PTHR24064">
    <property type="entry name" value="SOLUTE CARRIER FAMILY 22 MEMBER"/>
    <property type="match status" value="1"/>
</dbReference>
<sequence>MKYIVPASLGPVGLEASESFDCADAFGYGNFQRGVLFFAVLSMWVLHCHTLIFPLISADVDHWCRPPAGLNISTDEWKLWAVPLDDLGQHSRCTLFANPSDPNDTGLVRCQAWDYDPEFAPTSIVSSWDLVCARAWLIPLANALSMAGALVALTVCGIVADRIGRKLVALGAASTLLIATFGSSFATSYLVYVSTKFVISGSCTTLFIASAVLLVEVSTHRHRGIHVAFSIAAGLTLSDAMFAVASELHHAGWMTRQLLLVSPTALIPLGFLLITESPRWLIARRKFAMAGAIMQAAARANGFRSDGSAKLVARLEGRLGSAPTPSFLQVRDVDSVDVVRRRALTSFCAMFSALFTHYVILLAWAARKTALMKGVTLAANAIACAALLPAFNTWNGKKMLTVTFLLMGTSCIFLSVATGSLELSTGVHSIALAVAEAACFVNLDANFTFLFLTHPAPVRATISGLAFALGRCGGVIAAPLSLLRTVGREDLLFALLAAATFGAAWRVSHIPDISNPDVTLPPSAGSVTPSGHGSVAATSTDSRRELLEGMVKTLDRREPSAPKIKRKRASRKSPGTTRSDSMGPFRKYALDAGKQIG</sequence>
<accession>A0A9J6GUJ0</accession>
<evidence type="ECO:0000313" key="8">
    <source>
        <dbReference type="Proteomes" id="UP000821853"/>
    </source>
</evidence>
<feature type="transmembrane region" description="Helical" evidence="6">
    <location>
        <begin position="464"/>
        <end position="485"/>
    </location>
</feature>
<keyword evidence="2 6" id="KW-0812">Transmembrane</keyword>
<organism evidence="7 8">
    <name type="scientific">Haemaphysalis longicornis</name>
    <name type="common">Bush tick</name>
    <dbReference type="NCBI Taxonomy" id="44386"/>
    <lineage>
        <taxon>Eukaryota</taxon>
        <taxon>Metazoa</taxon>
        <taxon>Ecdysozoa</taxon>
        <taxon>Arthropoda</taxon>
        <taxon>Chelicerata</taxon>
        <taxon>Arachnida</taxon>
        <taxon>Acari</taxon>
        <taxon>Parasitiformes</taxon>
        <taxon>Ixodida</taxon>
        <taxon>Ixodoidea</taxon>
        <taxon>Ixodidae</taxon>
        <taxon>Haemaphysalinae</taxon>
        <taxon>Haemaphysalis</taxon>
    </lineage>
</organism>
<feature type="transmembrane region" description="Helical" evidence="6">
    <location>
        <begin position="136"/>
        <end position="160"/>
    </location>
</feature>
<keyword evidence="3 6" id="KW-1133">Transmembrane helix</keyword>
<feature type="transmembrane region" description="Helical" evidence="6">
    <location>
        <begin position="167"/>
        <end position="191"/>
    </location>
</feature>
<dbReference type="InterPro" id="IPR036259">
    <property type="entry name" value="MFS_trans_sf"/>
</dbReference>
<dbReference type="InterPro" id="IPR005828">
    <property type="entry name" value="MFS_sugar_transport-like"/>
</dbReference>
<evidence type="ECO:0000256" key="1">
    <source>
        <dbReference type="ARBA" id="ARBA00004141"/>
    </source>
</evidence>
<feature type="transmembrane region" description="Helical" evidence="6">
    <location>
        <begin position="400"/>
        <end position="418"/>
    </location>
</feature>
<evidence type="ECO:0000256" key="6">
    <source>
        <dbReference type="SAM" id="Phobius"/>
    </source>
</evidence>
<keyword evidence="8" id="KW-1185">Reference proteome</keyword>
<evidence type="ECO:0000256" key="3">
    <source>
        <dbReference type="ARBA" id="ARBA00022989"/>
    </source>
</evidence>
<evidence type="ECO:0000256" key="2">
    <source>
        <dbReference type="ARBA" id="ARBA00022692"/>
    </source>
</evidence>
<evidence type="ECO:0000256" key="4">
    <source>
        <dbReference type="ARBA" id="ARBA00023136"/>
    </source>
</evidence>
<feature type="compositionally biased region" description="Polar residues" evidence="5">
    <location>
        <begin position="525"/>
        <end position="540"/>
    </location>
</feature>
<feature type="transmembrane region" description="Helical" evidence="6">
    <location>
        <begin position="257"/>
        <end position="275"/>
    </location>
</feature>
<proteinExistence type="predicted"/>
<feature type="transmembrane region" description="Helical" evidence="6">
    <location>
        <begin position="35"/>
        <end position="56"/>
    </location>
</feature>
<dbReference type="GO" id="GO:0016020">
    <property type="term" value="C:membrane"/>
    <property type="evidence" value="ECO:0007669"/>
    <property type="project" value="UniProtKB-SubCell"/>
</dbReference>
<dbReference type="VEuPathDB" id="VectorBase:HLOH_062684"/>
<dbReference type="Pfam" id="PF00083">
    <property type="entry name" value="Sugar_tr"/>
    <property type="match status" value="1"/>
</dbReference>
<feature type="region of interest" description="Disordered" evidence="5">
    <location>
        <begin position="521"/>
        <end position="597"/>
    </location>
</feature>
<gene>
    <name evidence="7" type="ORF">HPB48_008634</name>
</gene>
<dbReference type="Gene3D" id="1.20.1250.20">
    <property type="entry name" value="MFS general substrate transporter like domains"/>
    <property type="match status" value="1"/>
</dbReference>
<dbReference type="AlphaFoldDB" id="A0A9J6GUJ0"/>
<dbReference type="SUPFAM" id="SSF103473">
    <property type="entry name" value="MFS general substrate transporter"/>
    <property type="match status" value="1"/>
</dbReference>
<evidence type="ECO:0000256" key="5">
    <source>
        <dbReference type="SAM" id="MobiDB-lite"/>
    </source>
</evidence>
<comment type="subcellular location">
    <subcellularLocation>
        <location evidence="1">Membrane</location>
        <topology evidence="1">Multi-pass membrane protein</topology>
    </subcellularLocation>
</comment>
<feature type="transmembrane region" description="Helical" evidence="6">
    <location>
        <begin position="370"/>
        <end position="388"/>
    </location>
</feature>
<feature type="transmembrane region" description="Helical" evidence="6">
    <location>
        <begin position="227"/>
        <end position="245"/>
    </location>
</feature>
<feature type="transmembrane region" description="Helical" evidence="6">
    <location>
        <begin position="344"/>
        <end position="364"/>
    </location>
</feature>
<protein>
    <submittedName>
        <fullName evidence="7">Uncharacterized protein</fullName>
    </submittedName>
</protein>
<dbReference type="EMBL" id="JABSTR010000011">
    <property type="protein sequence ID" value="KAH9382134.1"/>
    <property type="molecule type" value="Genomic_DNA"/>
</dbReference>
<name>A0A9J6GUJ0_HAELO</name>
<dbReference type="OrthoDB" id="6490901at2759"/>
<reference evidence="7 8" key="1">
    <citation type="journal article" date="2020" name="Cell">
        <title>Large-Scale Comparative Analyses of Tick Genomes Elucidate Their Genetic Diversity and Vector Capacities.</title>
        <authorList>
            <consortium name="Tick Genome and Microbiome Consortium (TIGMIC)"/>
            <person name="Jia N."/>
            <person name="Wang J."/>
            <person name="Shi W."/>
            <person name="Du L."/>
            <person name="Sun Y."/>
            <person name="Zhan W."/>
            <person name="Jiang J.F."/>
            <person name="Wang Q."/>
            <person name="Zhang B."/>
            <person name="Ji P."/>
            <person name="Bell-Sakyi L."/>
            <person name="Cui X.M."/>
            <person name="Yuan T.T."/>
            <person name="Jiang B.G."/>
            <person name="Yang W.F."/>
            <person name="Lam T.T."/>
            <person name="Chang Q.C."/>
            <person name="Ding S.J."/>
            <person name="Wang X.J."/>
            <person name="Zhu J.G."/>
            <person name="Ruan X.D."/>
            <person name="Zhao L."/>
            <person name="Wei J.T."/>
            <person name="Ye R.Z."/>
            <person name="Que T.C."/>
            <person name="Du C.H."/>
            <person name="Zhou Y.H."/>
            <person name="Cheng J.X."/>
            <person name="Dai P.F."/>
            <person name="Guo W.B."/>
            <person name="Han X.H."/>
            <person name="Huang E.J."/>
            <person name="Li L.F."/>
            <person name="Wei W."/>
            <person name="Gao Y.C."/>
            <person name="Liu J.Z."/>
            <person name="Shao H.Z."/>
            <person name="Wang X."/>
            <person name="Wang C.C."/>
            <person name="Yang T.C."/>
            <person name="Huo Q.B."/>
            <person name="Li W."/>
            <person name="Chen H.Y."/>
            <person name="Chen S.E."/>
            <person name="Zhou L.G."/>
            <person name="Ni X.B."/>
            <person name="Tian J.H."/>
            <person name="Sheng Y."/>
            <person name="Liu T."/>
            <person name="Pan Y.S."/>
            <person name="Xia L.Y."/>
            <person name="Li J."/>
            <person name="Zhao F."/>
            <person name="Cao W.C."/>
        </authorList>
    </citation>
    <scope>NUCLEOTIDE SEQUENCE [LARGE SCALE GENOMIC DNA]</scope>
    <source>
        <strain evidence="7">HaeL-2018</strain>
    </source>
</reference>